<feature type="non-terminal residue" evidence="2">
    <location>
        <position position="54"/>
    </location>
</feature>
<dbReference type="EMBL" id="CADCWN010000187">
    <property type="protein sequence ID" value="CAA9575088.1"/>
    <property type="molecule type" value="Genomic_DNA"/>
</dbReference>
<feature type="compositionally biased region" description="Polar residues" evidence="1">
    <location>
        <begin position="14"/>
        <end position="24"/>
    </location>
</feature>
<name>A0A6J4VE70_9BACT</name>
<feature type="region of interest" description="Disordered" evidence="1">
    <location>
        <begin position="1"/>
        <end position="41"/>
    </location>
</feature>
<gene>
    <name evidence="2" type="ORF">AVDCRST_MAG18-2452</name>
</gene>
<reference evidence="2" key="1">
    <citation type="submission" date="2020-02" db="EMBL/GenBank/DDBJ databases">
        <authorList>
            <person name="Meier V. D."/>
        </authorList>
    </citation>
    <scope>NUCLEOTIDE SEQUENCE</scope>
    <source>
        <strain evidence="2">AVDCRST_MAG18</strain>
    </source>
</reference>
<dbReference type="AlphaFoldDB" id="A0A6J4VE70"/>
<organism evidence="2">
    <name type="scientific">uncultured Thermomicrobiales bacterium</name>
    <dbReference type="NCBI Taxonomy" id="1645740"/>
    <lineage>
        <taxon>Bacteria</taxon>
        <taxon>Pseudomonadati</taxon>
        <taxon>Thermomicrobiota</taxon>
        <taxon>Thermomicrobia</taxon>
        <taxon>Thermomicrobiales</taxon>
        <taxon>environmental samples</taxon>
    </lineage>
</organism>
<protein>
    <submittedName>
        <fullName evidence="2">Uncharacterized protein</fullName>
    </submittedName>
</protein>
<sequence>CTPSMLGKAASPWRSATNTPNSAGSARGPPPTSPISRWTNTGRCSGRRLACARR</sequence>
<evidence type="ECO:0000313" key="2">
    <source>
        <dbReference type="EMBL" id="CAA9575088.1"/>
    </source>
</evidence>
<feature type="non-terminal residue" evidence="2">
    <location>
        <position position="1"/>
    </location>
</feature>
<accession>A0A6J4VE70</accession>
<evidence type="ECO:0000256" key="1">
    <source>
        <dbReference type="SAM" id="MobiDB-lite"/>
    </source>
</evidence>
<proteinExistence type="predicted"/>